<organism evidence="1 2">
    <name type="scientific">Leptospira ryugenii</name>
    <dbReference type="NCBI Taxonomy" id="1917863"/>
    <lineage>
        <taxon>Bacteria</taxon>
        <taxon>Pseudomonadati</taxon>
        <taxon>Spirochaetota</taxon>
        <taxon>Spirochaetia</taxon>
        <taxon>Leptospirales</taxon>
        <taxon>Leptospiraceae</taxon>
        <taxon>Leptospira</taxon>
    </lineage>
</organism>
<gene>
    <name evidence="1" type="ORF">LPTSP4_36340</name>
</gene>
<dbReference type="NCBIfam" id="NF033169">
    <property type="entry name" value="lipo_LIC10494"/>
    <property type="match status" value="1"/>
</dbReference>
<dbReference type="Proteomes" id="UP000245133">
    <property type="component" value="Unassembled WGS sequence"/>
</dbReference>
<sequence length="200" mass="23015">MKKYISFLSIFFLLLQCREADFHVRGAKVSKAPQKRMMIGSIQNRDYKTPRSIAKDFRDLFSYEMMQKGYSLLPIPYKLLDPQVDLSSEKSSLPPSLRKVAGEATISSNHNERLLDKNEIRTVIGNESVDYFVQGIVSIQSNERVLDKKDYNYIFLHIYDAEGNMIGMLNSSFDEKILSESALMRKVAFSLAQTFEQSMK</sequence>
<accession>A0A2P2E5F0</accession>
<name>A0A2P2E5F0_9LEPT</name>
<comment type="caution">
    <text evidence="1">The sequence shown here is derived from an EMBL/GenBank/DDBJ whole genome shotgun (WGS) entry which is preliminary data.</text>
</comment>
<evidence type="ECO:0000313" key="2">
    <source>
        <dbReference type="Proteomes" id="UP000245133"/>
    </source>
</evidence>
<keyword evidence="2" id="KW-1185">Reference proteome</keyword>
<reference evidence="1 2" key="1">
    <citation type="submission" date="2018-02" db="EMBL/GenBank/DDBJ databases">
        <title>Novel Leptospira species isolated from soil and water in Japan.</title>
        <authorList>
            <person name="Nakao R."/>
            <person name="Masuzawa T."/>
        </authorList>
    </citation>
    <scope>NUCLEOTIDE SEQUENCE [LARGE SCALE GENOMIC DNA]</scope>
    <source>
        <strain evidence="1 2">YH101</strain>
    </source>
</reference>
<proteinExistence type="predicted"/>
<dbReference type="OrthoDB" id="326305at2"/>
<protein>
    <recommendedName>
        <fullName evidence="3">Lipoprotein</fullName>
    </recommendedName>
</protein>
<dbReference type="AlphaFoldDB" id="A0A2P2E5F0"/>
<evidence type="ECO:0008006" key="3">
    <source>
        <dbReference type="Google" id="ProtNLM"/>
    </source>
</evidence>
<dbReference type="RefSeq" id="WP_108978499.1">
    <property type="nucleotide sequence ID" value="NZ_BFBB01000010.1"/>
</dbReference>
<evidence type="ECO:0000313" key="1">
    <source>
        <dbReference type="EMBL" id="GBF52096.1"/>
    </source>
</evidence>
<dbReference type="EMBL" id="BFBB01000010">
    <property type="protein sequence ID" value="GBF52096.1"/>
    <property type="molecule type" value="Genomic_DNA"/>
</dbReference>